<comment type="caution">
    <text evidence="1">The sequence shown here is derived from an EMBL/GenBank/DDBJ whole genome shotgun (WGS) entry which is preliminary data.</text>
</comment>
<organism evidence="1 2">
    <name type="scientific">Trichinella pseudospiralis</name>
    <name type="common">Parasitic roundworm</name>
    <dbReference type="NCBI Taxonomy" id="6337"/>
    <lineage>
        <taxon>Eukaryota</taxon>
        <taxon>Metazoa</taxon>
        <taxon>Ecdysozoa</taxon>
        <taxon>Nematoda</taxon>
        <taxon>Enoplea</taxon>
        <taxon>Dorylaimia</taxon>
        <taxon>Trichinellida</taxon>
        <taxon>Trichinellidae</taxon>
        <taxon>Trichinella</taxon>
    </lineage>
</organism>
<name>A0A0V1G1A5_TRIPS</name>
<gene>
    <name evidence="1" type="ORF">T4D_2352</name>
</gene>
<evidence type="ECO:0000313" key="1">
    <source>
        <dbReference type="EMBL" id="KRY92087.1"/>
    </source>
</evidence>
<keyword evidence="2" id="KW-1185">Reference proteome</keyword>
<protein>
    <submittedName>
        <fullName evidence="1">Uncharacterized protein</fullName>
    </submittedName>
</protein>
<reference evidence="1 2" key="1">
    <citation type="submission" date="2015-01" db="EMBL/GenBank/DDBJ databases">
        <title>Evolution of Trichinella species and genotypes.</title>
        <authorList>
            <person name="Korhonen P.K."/>
            <person name="Edoardo P."/>
            <person name="Giuseppe L.R."/>
            <person name="Gasser R.B."/>
        </authorList>
    </citation>
    <scope>NUCLEOTIDE SEQUENCE [LARGE SCALE GENOMIC DNA]</scope>
    <source>
        <strain evidence="1">ISS470</strain>
    </source>
</reference>
<dbReference type="EMBL" id="JYDT01000009">
    <property type="protein sequence ID" value="KRY92087.1"/>
    <property type="molecule type" value="Genomic_DNA"/>
</dbReference>
<dbReference type="Proteomes" id="UP000054995">
    <property type="component" value="Unassembled WGS sequence"/>
</dbReference>
<proteinExistence type="predicted"/>
<evidence type="ECO:0000313" key="2">
    <source>
        <dbReference type="Proteomes" id="UP000054995"/>
    </source>
</evidence>
<dbReference type="AlphaFoldDB" id="A0A0V1G1A5"/>
<sequence>MFKNDETPYSTAIYQCCESPPIKKVEILKQTFFAKQQSSHIADEISKFCGKLFFSINNFHRFETIRQVQ</sequence>
<accession>A0A0V1G1A5</accession>